<evidence type="ECO:0000313" key="2">
    <source>
        <dbReference type="EMBL" id="GLK70668.1"/>
    </source>
</evidence>
<dbReference type="Pfam" id="PF04784">
    <property type="entry name" value="DUF547"/>
    <property type="match status" value="1"/>
</dbReference>
<reference evidence="2" key="1">
    <citation type="journal article" date="2014" name="Int. J. Syst. Evol. Microbiol.">
        <title>Complete genome sequence of Corynebacterium casei LMG S-19264T (=DSM 44701T), isolated from a smear-ripened cheese.</title>
        <authorList>
            <consortium name="US DOE Joint Genome Institute (JGI-PGF)"/>
            <person name="Walter F."/>
            <person name="Albersmeier A."/>
            <person name="Kalinowski J."/>
            <person name="Ruckert C."/>
        </authorList>
    </citation>
    <scope>NUCLEOTIDE SEQUENCE</scope>
    <source>
        <strain evidence="2">VKM B-2484</strain>
    </source>
</reference>
<evidence type="ECO:0000313" key="3">
    <source>
        <dbReference type="Proteomes" id="UP001143370"/>
    </source>
</evidence>
<dbReference type="PANTHER" id="PTHR34386:SF1">
    <property type="entry name" value="GLUTAREDOXIN-LIKE PROTEIN NRDH"/>
    <property type="match status" value="1"/>
</dbReference>
<gene>
    <name evidence="2" type="ORF">GCM10017643_07830</name>
</gene>
<sequence>MNETPAKFGPPRTLDLDQWDAAWTDVLAHHVDARGRVDFLGLASDRAELDEVIKFIAAVDPASSPEQFPTPNARLAYYLNAYNALAMYGVLDAGVPKRFGWFGRVRFFVMRKFTMGGRAISLYHLENSVIRPLGDPRVHFALNCMSVSCPRLPQSAFTANALDEQLAAAAREFAAEKRNVDVDDGRKELRISRIFKFYTKDFLAKAPSLVAYINQYRLSPVRTDYKIVFDDYDWSINDQGRR</sequence>
<evidence type="ECO:0000259" key="1">
    <source>
        <dbReference type="Pfam" id="PF04784"/>
    </source>
</evidence>
<keyword evidence="3" id="KW-1185">Reference proteome</keyword>
<dbReference type="GO" id="GO:0009055">
    <property type="term" value="F:electron transfer activity"/>
    <property type="evidence" value="ECO:0007669"/>
    <property type="project" value="TreeGrafter"/>
</dbReference>
<name>A0A9W6J6K1_9HYPH</name>
<dbReference type="AlphaFoldDB" id="A0A9W6J6K1"/>
<comment type="caution">
    <text evidence="2">The sequence shown here is derived from an EMBL/GenBank/DDBJ whole genome shotgun (WGS) entry which is preliminary data.</text>
</comment>
<protein>
    <submittedName>
        <fullName evidence="2">DUF547 domain-containing protein</fullName>
    </submittedName>
</protein>
<reference evidence="2" key="2">
    <citation type="submission" date="2023-01" db="EMBL/GenBank/DDBJ databases">
        <authorList>
            <person name="Sun Q."/>
            <person name="Evtushenko L."/>
        </authorList>
    </citation>
    <scope>NUCLEOTIDE SEQUENCE</scope>
    <source>
        <strain evidence="2">VKM B-2484</strain>
    </source>
</reference>
<organism evidence="2 3">
    <name type="scientific">Ancylobacter dichloromethanicus</name>
    <dbReference type="NCBI Taxonomy" id="518825"/>
    <lineage>
        <taxon>Bacteria</taxon>
        <taxon>Pseudomonadati</taxon>
        <taxon>Pseudomonadota</taxon>
        <taxon>Alphaproteobacteria</taxon>
        <taxon>Hyphomicrobiales</taxon>
        <taxon>Xanthobacteraceae</taxon>
        <taxon>Ancylobacter</taxon>
    </lineage>
</organism>
<dbReference type="InterPro" id="IPR006869">
    <property type="entry name" value="DUF547"/>
</dbReference>
<accession>A0A9W6J6K1</accession>
<dbReference type="EMBL" id="BSFJ01000004">
    <property type="protein sequence ID" value="GLK70668.1"/>
    <property type="molecule type" value="Genomic_DNA"/>
</dbReference>
<feature type="domain" description="DUF547" evidence="1">
    <location>
        <begin position="71"/>
        <end position="173"/>
    </location>
</feature>
<dbReference type="InterPro" id="IPR051548">
    <property type="entry name" value="Grx-like_ET"/>
</dbReference>
<dbReference type="PANTHER" id="PTHR34386">
    <property type="entry name" value="GLUTAREDOXIN"/>
    <property type="match status" value="1"/>
</dbReference>
<dbReference type="GO" id="GO:0045454">
    <property type="term" value="P:cell redox homeostasis"/>
    <property type="evidence" value="ECO:0007669"/>
    <property type="project" value="TreeGrafter"/>
</dbReference>
<proteinExistence type="predicted"/>
<dbReference type="Proteomes" id="UP001143370">
    <property type="component" value="Unassembled WGS sequence"/>
</dbReference>